<keyword evidence="2" id="KW-0813">Transport</keyword>
<dbReference type="FunFam" id="1.20.1250.20:FF:000188">
    <property type="entry name" value="MFS general substrate transporter"/>
    <property type="match status" value="1"/>
</dbReference>
<organism evidence="8 9">
    <name type="scientific">Lasiosphaeris hirsuta</name>
    <dbReference type="NCBI Taxonomy" id="260670"/>
    <lineage>
        <taxon>Eukaryota</taxon>
        <taxon>Fungi</taxon>
        <taxon>Dikarya</taxon>
        <taxon>Ascomycota</taxon>
        <taxon>Pezizomycotina</taxon>
        <taxon>Sordariomycetes</taxon>
        <taxon>Sordariomycetidae</taxon>
        <taxon>Sordariales</taxon>
        <taxon>Lasiosphaeriaceae</taxon>
        <taxon>Lasiosphaeris</taxon>
    </lineage>
</organism>
<evidence type="ECO:0000256" key="6">
    <source>
        <dbReference type="SAM" id="Phobius"/>
    </source>
</evidence>
<accession>A0AA39ZVX5</accession>
<dbReference type="InterPro" id="IPR036259">
    <property type="entry name" value="MFS_trans_sf"/>
</dbReference>
<dbReference type="Pfam" id="PF07690">
    <property type="entry name" value="MFS_1"/>
    <property type="match status" value="1"/>
</dbReference>
<feature type="transmembrane region" description="Helical" evidence="6">
    <location>
        <begin position="216"/>
        <end position="236"/>
    </location>
</feature>
<feature type="transmembrane region" description="Helical" evidence="6">
    <location>
        <begin position="348"/>
        <end position="368"/>
    </location>
</feature>
<proteinExistence type="predicted"/>
<feature type="transmembrane region" description="Helical" evidence="6">
    <location>
        <begin position="321"/>
        <end position="341"/>
    </location>
</feature>
<evidence type="ECO:0000256" key="2">
    <source>
        <dbReference type="ARBA" id="ARBA00022448"/>
    </source>
</evidence>
<feature type="transmembrane region" description="Helical" evidence="6">
    <location>
        <begin position="443"/>
        <end position="465"/>
    </location>
</feature>
<dbReference type="PANTHER" id="PTHR43791:SF50">
    <property type="entry name" value="TRANSPORTER, PUTATIVE (AFU_ORTHOLOGUE AFUA_2G00840)-RELATED"/>
    <property type="match status" value="1"/>
</dbReference>
<evidence type="ECO:0000313" key="9">
    <source>
        <dbReference type="Proteomes" id="UP001172102"/>
    </source>
</evidence>
<evidence type="ECO:0000313" key="8">
    <source>
        <dbReference type="EMBL" id="KAK0704514.1"/>
    </source>
</evidence>
<feature type="transmembrane region" description="Helical" evidence="6">
    <location>
        <begin position="147"/>
        <end position="170"/>
    </location>
</feature>
<dbReference type="SUPFAM" id="SSF103473">
    <property type="entry name" value="MFS general substrate transporter"/>
    <property type="match status" value="1"/>
</dbReference>
<keyword evidence="9" id="KW-1185">Reference proteome</keyword>
<feature type="transmembrane region" description="Helical" evidence="6">
    <location>
        <begin position="410"/>
        <end position="431"/>
    </location>
</feature>
<keyword evidence="5 6" id="KW-0472">Membrane</keyword>
<evidence type="ECO:0000256" key="4">
    <source>
        <dbReference type="ARBA" id="ARBA00022989"/>
    </source>
</evidence>
<keyword evidence="4 6" id="KW-1133">Transmembrane helix</keyword>
<dbReference type="PANTHER" id="PTHR43791">
    <property type="entry name" value="PERMEASE-RELATED"/>
    <property type="match status" value="1"/>
</dbReference>
<evidence type="ECO:0000256" key="3">
    <source>
        <dbReference type="ARBA" id="ARBA00022692"/>
    </source>
</evidence>
<dbReference type="GO" id="GO:0022857">
    <property type="term" value="F:transmembrane transporter activity"/>
    <property type="evidence" value="ECO:0007669"/>
    <property type="project" value="InterPro"/>
</dbReference>
<comment type="caution">
    <text evidence="8">The sequence shown here is derived from an EMBL/GenBank/DDBJ whole genome shotgun (WGS) entry which is preliminary data.</text>
</comment>
<gene>
    <name evidence="8" type="ORF">B0H67DRAFT_591572</name>
</gene>
<evidence type="ECO:0000259" key="7">
    <source>
        <dbReference type="PROSITE" id="PS50850"/>
    </source>
</evidence>
<feature type="transmembrane region" description="Helical" evidence="6">
    <location>
        <begin position="123"/>
        <end position="141"/>
    </location>
</feature>
<dbReference type="Proteomes" id="UP001172102">
    <property type="component" value="Unassembled WGS sequence"/>
</dbReference>
<sequence length="502" mass="55345">MDSKSGSDDPKLDDLKGTTELANSLSAGSGTASGHELSSIDPVAERRLVWKFDLRLLPVLAVMYLFNSLDKSNLGNAKTAGLEASLGLVGEQYSILLSVFFVPYVLTAPFLGLAGKKYGPSRVLPIMMFCFGSATLLVVAVKDFAGIMVLRWILGMSESAFFPLVIYYQTMFYRRGELARRLALFYAAQSIASAFGGLLSYGVFQIQGGALDPWRYLFVIEGGCTVLFSFFAFWYLPMSASEARFLTPEEKEVAYRRMALDSSSVVNEKLNIRESLTIFKQPTSWMILAIQICLGVPLQSVTLFLPQIITRLGYDRVKTNLYTVAPNVSGAVMLLILAFASDHTRLRFPFVALGFLFTFIGMVIYAAIDVEHQIQVAYFAAFMMTWGTSAPSVLLDVLYNNNIAHEGKRVVLTSVGVPMANMMGVVSSNIFRNQDRPKYIPALATTAAFGGLGLVLTLLFGGYMIMDNQARDRKQGVKVNPITIPTEKLKDGPDSADFRWLL</sequence>
<keyword evidence="3 6" id="KW-0812">Transmembrane</keyword>
<feature type="transmembrane region" description="Helical" evidence="6">
    <location>
        <begin position="285"/>
        <end position="309"/>
    </location>
</feature>
<feature type="transmembrane region" description="Helical" evidence="6">
    <location>
        <begin position="182"/>
        <end position="204"/>
    </location>
</feature>
<dbReference type="Gene3D" id="1.20.1250.20">
    <property type="entry name" value="MFS general substrate transporter like domains"/>
    <property type="match status" value="2"/>
</dbReference>
<name>A0AA39ZVX5_9PEZI</name>
<feature type="transmembrane region" description="Helical" evidence="6">
    <location>
        <begin position="93"/>
        <end position="111"/>
    </location>
</feature>
<evidence type="ECO:0000256" key="5">
    <source>
        <dbReference type="ARBA" id="ARBA00023136"/>
    </source>
</evidence>
<dbReference type="EMBL" id="JAUKUA010000007">
    <property type="protein sequence ID" value="KAK0704514.1"/>
    <property type="molecule type" value="Genomic_DNA"/>
</dbReference>
<dbReference type="FunFam" id="1.20.1250.20:FF:000013">
    <property type="entry name" value="MFS general substrate transporter"/>
    <property type="match status" value="1"/>
</dbReference>
<evidence type="ECO:0000256" key="1">
    <source>
        <dbReference type="ARBA" id="ARBA00004141"/>
    </source>
</evidence>
<dbReference type="InterPro" id="IPR020846">
    <property type="entry name" value="MFS_dom"/>
</dbReference>
<feature type="domain" description="Major facilitator superfamily (MFS) profile" evidence="7">
    <location>
        <begin position="56"/>
        <end position="502"/>
    </location>
</feature>
<dbReference type="InterPro" id="IPR011701">
    <property type="entry name" value="MFS"/>
</dbReference>
<feature type="transmembrane region" description="Helical" evidence="6">
    <location>
        <begin position="374"/>
        <end position="398"/>
    </location>
</feature>
<reference evidence="8" key="1">
    <citation type="submission" date="2023-06" db="EMBL/GenBank/DDBJ databases">
        <title>Genome-scale phylogeny and comparative genomics of the fungal order Sordariales.</title>
        <authorList>
            <consortium name="Lawrence Berkeley National Laboratory"/>
            <person name="Hensen N."/>
            <person name="Bonometti L."/>
            <person name="Westerberg I."/>
            <person name="Brannstrom I.O."/>
            <person name="Guillou S."/>
            <person name="Cros-Aarteil S."/>
            <person name="Calhoun S."/>
            <person name="Haridas S."/>
            <person name="Kuo A."/>
            <person name="Mondo S."/>
            <person name="Pangilinan J."/>
            <person name="Riley R."/>
            <person name="Labutti K."/>
            <person name="Andreopoulos B."/>
            <person name="Lipzen A."/>
            <person name="Chen C."/>
            <person name="Yanf M."/>
            <person name="Daum C."/>
            <person name="Ng V."/>
            <person name="Clum A."/>
            <person name="Steindorff A."/>
            <person name="Ohm R."/>
            <person name="Martin F."/>
            <person name="Silar P."/>
            <person name="Natvig D."/>
            <person name="Lalanne C."/>
            <person name="Gautier V."/>
            <person name="Ament-Velasquez S.L."/>
            <person name="Kruys A."/>
            <person name="Hutchinson M.I."/>
            <person name="Powell A.J."/>
            <person name="Barry K."/>
            <person name="Miller A.N."/>
            <person name="Grigoriev I.V."/>
            <person name="Debuchy R."/>
            <person name="Gladieux P."/>
            <person name="Thoren M.H."/>
            <person name="Johannesson H."/>
        </authorList>
    </citation>
    <scope>NUCLEOTIDE SEQUENCE</scope>
    <source>
        <strain evidence="8">SMH4607-1</strain>
    </source>
</reference>
<dbReference type="PROSITE" id="PS50850">
    <property type="entry name" value="MFS"/>
    <property type="match status" value="1"/>
</dbReference>
<protein>
    <submittedName>
        <fullName evidence="8">MFS transporter</fullName>
    </submittedName>
</protein>
<dbReference type="GO" id="GO:0016020">
    <property type="term" value="C:membrane"/>
    <property type="evidence" value="ECO:0007669"/>
    <property type="project" value="UniProtKB-SubCell"/>
</dbReference>
<comment type="subcellular location">
    <subcellularLocation>
        <location evidence="1">Membrane</location>
        <topology evidence="1">Multi-pass membrane protein</topology>
    </subcellularLocation>
</comment>
<dbReference type="AlphaFoldDB" id="A0AA39ZVX5"/>